<dbReference type="Pfam" id="PF04075">
    <property type="entry name" value="F420H2_quin_red"/>
    <property type="match status" value="1"/>
</dbReference>
<dbReference type="SUPFAM" id="SSF50475">
    <property type="entry name" value="FMN-binding split barrel"/>
    <property type="match status" value="1"/>
</dbReference>
<gene>
    <name evidence="1" type="ORF">GCM10023168_29820</name>
</gene>
<proteinExistence type="predicted"/>
<evidence type="ECO:0008006" key="3">
    <source>
        <dbReference type="Google" id="ProtNLM"/>
    </source>
</evidence>
<evidence type="ECO:0000313" key="1">
    <source>
        <dbReference type="EMBL" id="GAA4410281.1"/>
    </source>
</evidence>
<name>A0ABP8KME3_9MICO</name>
<organism evidence="1 2">
    <name type="scientific">Fodinibacter luteus</name>
    <dbReference type="NCBI Taxonomy" id="552064"/>
    <lineage>
        <taxon>Bacteria</taxon>
        <taxon>Bacillati</taxon>
        <taxon>Actinomycetota</taxon>
        <taxon>Actinomycetes</taxon>
        <taxon>Micrococcales</taxon>
        <taxon>Intrasporangiaceae</taxon>
        <taxon>Fodinibacter (ex Wang et al. 2009)</taxon>
    </lineage>
</organism>
<sequence>MGGDGIPETGTCDLSTRGRRTGELRRVEIWYVVVDDEVVVTGTPGPRHWLANLRGDADAVLHLREPRRDVPVRVREVTDDEERRRVATVAWRLQPWYAEQAYTLDDWVRGSPMVVLTPR</sequence>
<comment type="caution">
    <text evidence="1">The sequence shown here is derived from an EMBL/GenBank/DDBJ whole genome shotgun (WGS) entry which is preliminary data.</text>
</comment>
<dbReference type="EMBL" id="BAABGM010000020">
    <property type="protein sequence ID" value="GAA4410281.1"/>
    <property type="molecule type" value="Genomic_DNA"/>
</dbReference>
<dbReference type="InterPro" id="IPR012349">
    <property type="entry name" value="Split_barrel_FMN-bd"/>
</dbReference>
<protein>
    <recommendedName>
        <fullName evidence="3">Deazaflavin-dependent oxidoreductase (Nitroreductase family)</fullName>
    </recommendedName>
</protein>
<accession>A0ABP8KME3</accession>
<dbReference type="InterPro" id="IPR004378">
    <property type="entry name" value="F420H2_quin_Rdtase"/>
</dbReference>
<dbReference type="RefSeq" id="WP_345207402.1">
    <property type="nucleotide sequence ID" value="NZ_BAABGM010000020.1"/>
</dbReference>
<evidence type="ECO:0000313" key="2">
    <source>
        <dbReference type="Proteomes" id="UP001500945"/>
    </source>
</evidence>
<reference evidence="2" key="1">
    <citation type="journal article" date="2019" name="Int. J. Syst. Evol. Microbiol.">
        <title>The Global Catalogue of Microorganisms (GCM) 10K type strain sequencing project: providing services to taxonomists for standard genome sequencing and annotation.</title>
        <authorList>
            <consortium name="The Broad Institute Genomics Platform"/>
            <consortium name="The Broad Institute Genome Sequencing Center for Infectious Disease"/>
            <person name="Wu L."/>
            <person name="Ma J."/>
        </authorList>
    </citation>
    <scope>NUCLEOTIDE SEQUENCE [LARGE SCALE GENOMIC DNA]</scope>
    <source>
        <strain evidence="2">JCM 17809</strain>
    </source>
</reference>
<dbReference type="Proteomes" id="UP001500945">
    <property type="component" value="Unassembled WGS sequence"/>
</dbReference>
<keyword evidence="2" id="KW-1185">Reference proteome</keyword>
<dbReference type="Gene3D" id="2.30.110.10">
    <property type="entry name" value="Electron Transport, Fmn-binding Protein, Chain A"/>
    <property type="match status" value="1"/>
</dbReference>